<evidence type="ECO:0000313" key="2">
    <source>
        <dbReference type="Proteomes" id="UP000236161"/>
    </source>
</evidence>
<evidence type="ECO:0000313" key="1">
    <source>
        <dbReference type="EMBL" id="PKA62188.1"/>
    </source>
</evidence>
<accession>A0A2I0B310</accession>
<dbReference type="STRING" id="1088818.A0A2I0B310"/>
<organism evidence="1 2">
    <name type="scientific">Apostasia shenzhenica</name>
    <dbReference type="NCBI Taxonomy" id="1088818"/>
    <lineage>
        <taxon>Eukaryota</taxon>
        <taxon>Viridiplantae</taxon>
        <taxon>Streptophyta</taxon>
        <taxon>Embryophyta</taxon>
        <taxon>Tracheophyta</taxon>
        <taxon>Spermatophyta</taxon>
        <taxon>Magnoliopsida</taxon>
        <taxon>Liliopsida</taxon>
        <taxon>Asparagales</taxon>
        <taxon>Orchidaceae</taxon>
        <taxon>Apostasioideae</taxon>
        <taxon>Apostasia</taxon>
    </lineage>
</organism>
<protein>
    <submittedName>
        <fullName evidence="1">Uncharacterized protein</fullName>
    </submittedName>
</protein>
<dbReference type="AlphaFoldDB" id="A0A2I0B310"/>
<sequence length="136" mass="14918">MAFCHGRDFLFCSMCGTLLSFRSQEFAVCPLCGFRRNAREIDGKEISYTITAEDIRRELKIEPFVFLESGPVEEETVQRAVPAILLPTQATVPSECRAACSLVSGSQQSDRRKFGRTTLGVAGVALHSSLTPEATV</sequence>
<proteinExistence type="predicted"/>
<gene>
    <name evidence="1" type="ORF">AXF42_Ash015072</name>
</gene>
<dbReference type="OrthoDB" id="10056816at2759"/>
<name>A0A2I0B310_9ASPA</name>
<dbReference type="EMBL" id="KZ451919">
    <property type="protein sequence ID" value="PKA62188.1"/>
    <property type="molecule type" value="Genomic_DNA"/>
</dbReference>
<dbReference type="Proteomes" id="UP000236161">
    <property type="component" value="Unassembled WGS sequence"/>
</dbReference>
<keyword evidence="2" id="KW-1185">Reference proteome</keyword>
<reference evidence="1 2" key="1">
    <citation type="journal article" date="2017" name="Nature">
        <title>The Apostasia genome and the evolution of orchids.</title>
        <authorList>
            <person name="Zhang G.Q."/>
            <person name="Liu K.W."/>
            <person name="Li Z."/>
            <person name="Lohaus R."/>
            <person name="Hsiao Y.Y."/>
            <person name="Niu S.C."/>
            <person name="Wang J.Y."/>
            <person name="Lin Y.C."/>
            <person name="Xu Q."/>
            <person name="Chen L.J."/>
            <person name="Yoshida K."/>
            <person name="Fujiwara S."/>
            <person name="Wang Z.W."/>
            <person name="Zhang Y.Q."/>
            <person name="Mitsuda N."/>
            <person name="Wang M."/>
            <person name="Liu G.H."/>
            <person name="Pecoraro L."/>
            <person name="Huang H.X."/>
            <person name="Xiao X.J."/>
            <person name="Lin M."/>
            <person name="Wu X.Y."/>
            <person name="Wu W.L."/>
            <person name="Chen Y.Y."/>
            <person name="Chang S.B."/>
            <person name="Sakamoto S."/>
            <person name="Ohme-Takagi M."/>
            <person name="Yagi M."/>
            <person name="Zeng S.J."/>
            <person name="Shen C.Y."/>
            <person name="Yeh C.M."/>
            <person name="Luo Y.B."/>
            <person name="Tsai W.C."/>
            <person name="Van de Peer Y."/>
            <person name="Liu Z.J."/>
        </authorList>
    </citation>
    <scope>NUCLEOTIDE SEQUENCE [LARGE SCALE GENOMIC DNA]</scope>
    <source>
        <strain evidence="2">cv. Shenzhen</strain>
        <tissue evidence="1">Stem</tissue>
    </source>
</reference>